<dbReference type="Proteomes" id="UP001497516">
    <property type="component" value="Chromosome 4"/>
</dbReference>
<sequence length="85" mass="9310">MIIPWRPAPIRSCLRTGYGLSVKRELGNTAELGRNWLLLGLAVVLGFADIINGGVTSSFVRNSDLVHDMPLDSDVFKIPRGYNAP</sequence>
<evidence type="ECO:0000313" key="1">
    <source>
        <dbReference type="EMBL" id="CAL1384104.1"/>
    </source>
</evidence>
<evidence type="ECO:0000313" key="2">
    <source>
        <dbReference type="Proteomes" id="UP001497516"/>
    </source>
</evidence>
<gene>
    <name evidence="1" type="ORF">LTRI10_LOCUS25338</name>
</gene>
<organism evidence="1 2">
    <name type="scientific">Linum trigynum</name>
    <dbReference type="NCBI Taxonomy" id="586398"/>
    <lineage>
        <taxon>Eukaryota</taxon>
        <taxon>Viridiplantae</taxon>
        <taxon>Streptophyta</taxon>
        <taxon>Embryophyta</taxon>
        <taxon>Tracheophyta</taxon>
        <taxon>Spermatophyta</taxon>
        <taxon>Magnoliopsida</taxon>
        <taxon>eudicotyledons</taxon>
        <taxon>Gunneridae</taxon>
        <taxon>Pentapetalae</taxon>
        <taxon>rosids</taxon>
        <taxon>fabids</taxon>
        <taxon>Malpighiales</taxon>
        <taxon>Linaceae</taxon>
        <taxon>Linum</taxon>
    </lineage>
</organism>
<protein>
    <submittedName>
        <fullName evidence="1">Uncharacterized protein</fullName>
    </submittedName>
</protein>
<proteinExistence type="predicted"/>
<dbReference type="AlphaFoldDB" id="A0AAV2EEC4"/>
<name>A0AAV2EEC4_9ROSI</name>
<keyword evidence="2" id="KW-1185">Reference proteome</keyword>
<accession>A0AAV2EEC4</accession>
<dbReference type="EMBL" id="OZ034817">
    <property type="protein sequence ID" value="CAL1384104.1"/>
    <property type="molecule type" value="Genomic_DNA"/>
</dbReference>
<reference evidence="1 2" key="1">
    <citation type="submission" date="2024-04" db="EMBL/GenBank/DDBJ databases">
        <authorList>
            <person name="Fracassetti M."/>
        </authorList>
    </citation>
    <scope>NUCLEOTIDE SEQUENCE [LARGE SCALE GENOMIC DNA]</scope>
</reference>